<dbReference type="EMBL" id="VTPC01035169">
    <property type="protein sequence ID" value="KAF2891275.1"/>
    <property type="molecule type" value="Genomic_DNA"/>
</dbReference>
<dbReference type="SUPFAM" id="SSF54695">
    <property type="entry name" value="POZ domain"/>
    <property type="match status" value="1"/>
</dbReference>
<gene>
    <name evidence="10" type="ORF">ILUMI_14898</name>
</gene>
<dbReference type="GO" id="GO:0007464">
    <property type="term" value="P:R3/R4 cell fate commitment"/>
    <property type="evidence" value="ECO:0007669"/>
    <property type="project" value="UniProtKB-ARBA"/>
</dbReference>
<proteinExistence type="predicted"/>
<dbReference type="InterPro" id="IPR051095">
    <property type="entry name" value="Dros_DevTransReg"/>
</dbReference>
<dbReference type="GO" id="GO:0008406">
    <property type="term" value="P:gonad development"/>
    <property type="evidence" value="ECO:0007669"/>
    <property type="project" value="UniProtKB-ARBA"/>
</dbReference>
<evidence type="ECO:0000259" key="9">
    <source>
        <dbReference type="PROSITE" id="PS50097"/>
    </source>
</evidence>
<dbReference type="InterPro" id="IPR011333">
    <property type="entry name" value="SKP1/BTB/POZ_sf"/>
</dbReference>
<keyword evidence="4" id="KW-0524">Neurogenesis</keyword>
<dbReference type="Pfam" id="PF00651">
    <property type="entry name" value="BTB"/>
    <property type="match status" value="1"/>
</dbReference>
<evidence type="ECO:0000256" key="4">
    <source>
        <dbReference type="ARBA" id="ARBA00022902"/>
    </source>
</evidence>
<dbReference type="GO" id="GO:0045476">
    <property type="term" value="P:nurse cell apoptotic process"/>
    <property type="evidence" value="ECO:0007669"/>
    <property type="project" value="UniProtKB-ARBA"/>
</dbReference>
<dbReference type="Proteomes" id="UP000801492">
    <property type="component" value="Unassembled WGS sequence"/>
</dbReference>
<comment type="subcellular location">
    <subcellularLocation>
        <location evidence="1">Nucleus</location>
    </subcellularLocation>
</comment>
<dbReference type="PANTHER" id="PTHR23110">
    <property type="entry name" value="BTB DOMAIN TRANSCRIPTION FACTOR"/>
    <property type="match status" value="1"/>
</dbReference>
<dbReference type="GO" id="GO:0035167">
    <property type="term" value="P:larval lymph gland hemopoiesis"/>
    <property type="evidence" value="ECO:0007669"/>
    <property type="project" value="UniProtKB-ARBA"/>
</dbReference>
<evidence type="ECO:0000313" key="11">
    <source>
        <dbReference type="Proteomes" id="UP000801492"/>
    </source>
</evidence>
<evidence type="ECO:0000256" key="3">
    <source>
        <dbReference type="ARBA" id="ARBA00022782"/>
    </source>
</evidence>
<keyword evidence="6" id="KW-0804">Transcription</keyword>
<keyword evidence="2" id="KW-0217">Developmental protein</keyword>
<comment type="function">
    <text evidence="8">Putative transcription factor required for axon growth and guidance in the central and peripheral nervous systems. Repels CNS axons away from the midline by promoting the expression of the midline repellent sli and its receptor robo.</text>
</comment>
<dbReference type="InterPro" id="IPR000210">
    <property type="entry name" value="BTB/POZ_dom"/>
</dbReference>
<accession>A0A8K0CPP9</accession>
<comment type="caution">
    <text evidence="10">The sequence shown here is derived from an EMBL/GenBank/DDBJ whole genome shotgun (WGS) entry which is preliminary data.</text>
</comment>
<evidence type="ECO:0000256" key="8">
    <source>
        <dbReference type="ARBA" id="ARBA00037382"/>
    </source>
</evidence>
<evidence type="ECO:0000256" key="2">
    <source>
        <dbReference type="ARBA" id="ARBA00022473"/>
    </source>
</evidence>
<evidence type="ECO:0000256" key="5">
    <source>
        <dbReference type="ARBA" id="ARBA00023015"/>
    </source>
</evidence>
<protein>
    <recommendedName>
        <fullName evidence="9">BTB domain-containing protein</fullName>
    </recommendedName>
</protein>
<dbReference type="AlphaFoldDB" id="A0A8K0CPP9"/>
<dbReference type="OrthoDB" id="10261408at2759"/>
<keyword evidence="7" id="KW-0539">Nucleus</keyword>
<evidence type="ECO:0000313" key="10">
    <source>
        <dbReference type="EMBL" id="KAF2891275.1"/>
    </source>
</evidence>
<reference evidence="10" key="1">
    <citation type="submission" date="2019-08" db="EMBL/GenBank/DDBJ databases">
        <title>The genome of the North American firefly Photinus pyralis.</title>
        <authorList>
            <consortium name="Photinus pyralis genome working group"/>
            <person name="Fallon T.R."/>
            <person name="Sander Lower S.E."/>
            <person name="Weng J.-K."/>
        </authorList>
    </citation>
    <scope>NUCLEOTIDE SEQUENCE</scope>
    <source>
        <strain evidence="10">TRF0915ILg1</strain>
        <tissue evidence="10">Whole body</tissue>
    </source>
</reference>
<dbReference type="GO" id="GO:0007526">
    <property type="term" value="P:larval somatic muscle development"/>
    <property type="evidence" value="ECO:0007669"/>
    <property type="project" value="UniProtKB-ARBA"/>
</dbReference>
<dbReference type="PANTHER" id="PTHR23110:SF111">
    <property type="entry name" value="LONGITUDINALS LACKING PROTEIN, ISOFORMS F_I_K_T"/>
    <property type="match status" value="1"/>
</dbReference>
<evidence type="ECO:0000256" key="7">
    <source>
        <dbReference type="ARBA" id="ARBA00023242"/>
    </source>
</evidence>
<dbReference type="GO" id="GO:0045467">
    <property type="term" value="P:R7 cell development"/>
    <property type="evidence" value="ECO:0007669"/>
    <property type="project" value="UniProtKB-ARBA"/>
</dbReference>
<dbReference type="GO" id="GO:0006357">
    <property type="term" value="P:regulation of transcription by RNA polymerase II"/>
    <property type="evidence" value="ECO:0007669"/>
    <property type="project" value="TreeGrafter"/>
</dbReference>
<evidence type="ECO:0000256" key="1">
    <source>
        <dbReference type="ARBA" id="ARBA00004123"/>
    </source>
</evidence>
<name>A0A8K0CPP9_IGNLU</name>
<keyword evidence="5" id="KW-0805">Transcription regulation</keyword>
<dbReference type="PROSITE" id="PS50097">
    <property type="entry name" value="BTB"/>
    <property type="match status" value="1"/>
</dbReference>
<dbReference type="GO" id="GO:0016199">
    <property type="term" value="P:axon midline choice point recognition"/>
    <property type="evidence" value="ECO:0007669"/>
    <property type="project" value="UniProtKB-ARBA"/>
</dbReference>
<feature type="domain" description="BTB" evidence="9">
    <location>
        <begin position="1"/>
        <end position="51"/>
    </location>
</feature>
<dbReference type="GO" id="GO:0048813">
    <property type="term" value="P:dendrite morphogenesis"/>
    <property type="evidence" value="ECO:0007669"/>
    <property type="project" value="UniProtKB-ARBA"/>
</dbReference>
<keyword evidence="11" id="KW-1185">Reference proteome</keyword>
<organism evidence="10 11">
    <name type="scientific">Ignelater luminosus</name>
    <name type="common">Cucubano</name>
    <name type="synonym">Pyrophorus luminosus</name>
    <dbReference type="NCBI Taxonomy" id="2038154"/>
    <lineage>
        <taxon>Eukaryota</taxon>
        <taxon>Metazoa</taxon>
        <taxon>Ecdysozoa</taxon>
        <taxon>Arthropoda</taxon>
        <taxon>Hexapoda</taxon>
        <taxon>Insecta</taxon>
        <taxon>Pterygota</taxon>
        <taxon>Neoptera</taxon>
        <taxon>Endopterygota</taxon>
        <taxon>Coleoptera</taxon>
        <taxon>Polyphaga</taxon>
        <taxon>Elateriformia</taxon>
        <taxon>Elateroidea</taxon>
        <taxon>Elateridae</taxon>
        <taxon>Agrypninae</taxon>
        <taxon>Pyrophorini</taxon>
        <taxon>Ignelater</taxon>
    </lineage>
</organism>
<feature type="non-terminal residue" evidence="10">
    <location>
        <position position="65"/>
    </location>
</feature>
<keyword evidence="3" id="KW-0221">Differentiation</keyword>
<dbReference type="GO" id="GO:0005634">
    <property type="term" value="C:nucleus"/>
    <property type="evidence" value="ECO:0007669"/>
    <property type="project" value="UniProtKB-SubCell"/>
</dbReference>
<sequence>MILSSCSTYFEEILSGITPLQHPVIILKGTPFWILKALIDFMYAGEINIDQNKLPELLDVAELLK</sequence>
<evidence type="ECO:0000256" key="6">
    <source>
        <dbReference type="ARBA" id="ARBA00023163"/>
    </source>
</evidence>
<dbReference type="Gene3D" id="3.30.710.10">
    <property type="entry name" value="Potassium Channel Kv1.1, Chain A"/>
    <property type="match status" value="1"/>
</dbReference>